<reference evidence="3" key="1">
    <citation type="submission" date="2017-02" db="EMBL/GenBank/DDBJ databases">
        <authorList>
            <person name="Tafer H."/>
            <person name="Lopandic K."/>
        </authorList>
    </citation>
    <scope>NUCLEOTIDE SEQUENCE [LARGE SCALE GENOMIC DNA]</scope>
    <source>
        <strain evidence="3">CBS 366.77</strain>
    </source>
</reference>
<organism evidence="2 3">
    <name type="scientific">Aspergillus sclerotialis</name>
    <dbReference type="NCBI Taxonomy" id="2070753"/>
    <lineage>
        <taxon>Eukaryota</taxon>
        <taxon>Fungi</taxon>
        <taxon>Dikarya</taxon>
        <taxon>Ascomycota</taxon>
        <taxon>Pezizomycotina</taxon>
        <taxon>Eurotiomycetes</taxon>
        <taxon>Eurotiomycetidae</taxon>
        <taxon>Eurotiales</taxon>
        <taxon>Aspergillaceae</taxon>
        <taxon>Aspergillus</taxon>
        <taxon>Aspergillus subgen. Polypaecilum</taxon>
    </lineage>
</organism>
<sequence length="383" mass="41448">MPPTFRSSRSGRQADNANRTRTGQIDHDVFEGLPVRRWTRQRQTITQQPKAEEPKSILQGPDGKQILPELPMPRDSHLLTPTSRALLRAARAGCIYIRHAPKDSGEEAKEPPTDVEDQQPLHMTDRSFTARKWSAVPRHLEPPEMEFLAKRRPGLPSLYGATAMGIDGSGEAGAAPMRRTRFKKVDPTTGNISIYEAWVPEGHKIEGEVTEDVQAIASANSEVTVTPETPAPGTVVDGVGVVNSEGVVVAEAGSAAVMTPPKRRPPPPKRKGKGIGRGRRKKVMFAPGEGADANLVHGAESVPAEGTATGLVKKEAADASHVSVDQSAQDDEEEEEGDEGDESDGDESMVDTKTPETPLPQATEELLMTLLHMSLRLNLFIPQ</sequence>
<feature type="compositionally biased region" description="Basic residues" evidence="1">
    <location>
        <begin position="261"/>
        <end position="283"/>
    </location>
</feature>
<evidence type="ECO:0000313" key="3">
    <source>
        <dbReference type="Proteomes" id="UP000266188"/>
    </source>
</evidence>
<feature type="region of interest" description="Disordered" evidence="1">
    <location>
        <begin position="1"/>
        <end position="62"/>
    </location>
</feature>
<dbReference type="OrthoDB" id="275715at2759"/>
<dbReference type="Proteomes" id="UP000266188">
    <property type="component" value="Unassembled WGS sequence"/>
</dbReference>
<dbReference type="AlphaFoldDB" id="A0A3A2ZNV2"/>
<protein>
    <submittedName>
        <fullName evidence="2">Uncharacterized protein</fullName>
    </submittedName>
</protein>
<proteinExistence type="predicted"/>
<name>A0A3A2ZNV2_9EURO</name>
<comment type="caution">
    <text evidence="2">The sequence shown here is derived from an EMBL/GenBank/DDBJ whole genome shotgun (WGS) entry which is preliminary data.</text>
</comment>
<gene>
    <name evidence="2" type="ORF">PHISCL_02806</name>
</gene>
<feature type="compositionally biased region" description="Acidic residues" evidence="1">
    <location>
        <begin position="328"/>
        <end position="349"/>
    </location>
</feature>
<feature type="compositionally biased region" description="Polar residues" evidence="1">
    <location>
        <begin position="1"/>
        <end position="23"/>
    </location>
</feature>
<dbReference type="STRING" id="2070753.A0A3A2ZNV2"/>
<keyword evidence="3" id="KW-1185">Reference proteome</keyword>
<dbReference type="EMBL" id="MVGC01000066">
    <property type="protein sequence ID" value="RJE24852.1"/>
    <property type="molecule type" value="Genomic_DNA"/>
</dbReference>
<evidence type="ECO:0000256" key="1">
    <source>
        <dbReference type="SAM" id="MobiDB-lite"/>
    </source>
</evidence>
<accession>A0A3A2ZNV2</accession>
<evidence type="ECO:0000313" key="2">
    <source>
        <dbReference type="EMBL" id="RJE24852.1"/>
    </source>
</evidence>
<feature type="region of interest" description="Disordered" evidence="1">
    <location>
        <begin position="254"/>
        <end position="363"/>
    </location>
</feature>